<dbReference type="InterPro" id="IPR005335">
    <property type="entry name" value="Terminase_ssu"/>
</dbReference>
<dbReference type="GO" id="GO:0051276">
    <property type="term" value="P:chromosome organization"/>
    <property type="evidence" value="ECO:0007669"/>
    <property type="project" value="InterPro"/>
</dbReference>
<dbReference type="Gene3D" id="6.10.140.2160">
    <property type="match status" value="1"/>
</dbReference>
<dbReference type="EMBL" id="CACRTR010000012">
    <property type="protein sequence ID" value="VYU50296.1"/>
    <property type="molecule type" value="Genomic_DNA"/>
</dbReference>
<gene>
    <name evidence="3" type="ORF">ELLFYP34_00380</name>
</gene>
<dbReference type="PANTHER" id="PTHR41328">
    <property type="entry name" value="TERMINASE SMALL SUBUNIT-RELATED"/>
    <property type="match status" value="1"/>
</dbReference>
<keyword evidence="2" id="KW-0231">Viral genome packaging</keyword>
<dbReference type="InterPro" id="IPR038713">
    <property type="entry name" value="Terminase_Gp1_N_sf"/>
</dbReference>
<reference evidence="3" key="1">
    <citation type="submission" date="2019-11" db="EMBL/GenBank/DDBJ databases">
        <authorList>
            <person name="Feng L."/>
        </authorList>
    </citation>
    <scope>NUCLEOTIDE SEQUENCE</scope>
    <source>
        <strain evidence="3">ElimosumLFYP34</strain>
    </source>
</reference>
<evidence type="ECO:0000313" key="3">
    <source>
        <dbReference type="EMBL" id="VYU50296.1"/>
    </source>
</evidence>
<evidence type="ECO:0000256" key="1">
    <source>
        <dbReference type="ARBA" id="ARBA00022612"/>
    </source>
</evidence>
<dbReference type="AlphaFoldDB" id="A0A6N3FEI1"/>
<dbReference type="Pfam" id="PF03592">
    <property type="entry name" value="Terminase_2"/>
    <property type="match status" value="1"/>
</dbReference>
<dbReference type="Gene3D" id="1.10.10.1400">
    <property type="entry name" value="Terminase, small subunit, N-terminal DNA-binding domain, HTH motif"/>
    <property type="match status" value="1"/>
</dbReference>
<accession>A0A6N3FEI1</accession>
<organism evidence="3">
    <name type="scientific">Eubacterium limosum</name>
    <dbReference type="NCBI Taxonomy" id="1736"/>
    <lineage>
        <taxon>Bacteria</taxon>
        <taxon>Bacillati</taxon>
        <taxon>Bacillota</taxon>
        <taxon>Clostridia</taxon>
        <taxon>Eubacteriales</taxon>
        <taxon>Eubacteriaceae</taxon>
        <taxon>Eubacterium</taxon>
    </lineage>
</organism>
<keyword evidence="1" id="KW-1188">Viral release from host cell</keyword>
<sequence>MLVAFLMSESGVKPVTLTEKQKRFCDEYLIDLNATQAAIRAGYSGKNARNIASENLAKPNIKKYIEDRMAQKATKLIADQDEVLKYLTGVMRNEESEEVVIVEGTGDGCSEARVIKKDASIKDRVKAAELLGKRYSLFTDKVDLNADMDLKITVDYGEDEND</sequence>
<dbReference type="PANTHER" id="PTHR41328:SF2">
    <property type="entry name" value="TERMINASE SMALL SUBUNIT"/>
    <property type="match status" value="1"/>
</dbReference>
<protein>
    <submittedName>
        <fullName evidence="3">Terminase small subunit</fullName>
    </submittedName>
</protein>
<dbReference type="InterPro" id="IPR052404">
    <property type="entry name" value="SPP1-like_terminase"/>
</dbReference>
<name>A0A6N3FEI1_EUBLI</name>
<proteinExistence type="predicted"/>
<evidence type="ECO:0000256" key="2">
    <source>
        <dbReference type="ARBA" id="ARBA00023219"/>
    </source>
</evidence>